<dbReference type="EMBL" id="JACEEZ010021207">
    <property type="protein sequence ID" value="KAG0713696.1"/>
    <property type="molecule type" value="Genomic_DNA"/>
</dbReference>
<organism evidence="1 2">
    <name type="scientific">Chionoecetes opilio</name>
    <name type="common">Atlantic snow crab</name>
    <name type="synonym">Cancer opilio</name>
    <dbReference type="NCBI Taxonomy" id="41210"/>
    <lineage>
        <taxon>Eukaryota</taxon>
        <taxon>Metazoa</taxon>
        <taxon>Ecdysozoa</taxon>
        <taxon>Arthropoda</taxon>
        <taxon>Crustacea</taxon>
        <taxon>Multicrustacea</taxon>
        <taxon>Malacostraca</taxon>
        <taxon>Eumalacostraca</taxon>
        <taxon>Eucarida</taxon>
        <taxon>Decapoda</taxon>
        <taxon>Pleocyemata</taxon>
        <taxon>Brachyura</taxon>
        <taxon>Eubrachyura</taxon>
        <taxon>Majoidea</taxon>
        <taxon>Majidae</taxon>
        <taxon>Chionoecetes</taxon>
    </lineage>
</organism>
<dbReference type="Proteomes" id="UP000770661">
    <property type="component" value="Unassembled WGS sequence"/>
</dbReference>
<name>A0A8J4XYU5_CHIOP</name>
<dbReference type="AlphaFoldDB" id="A0A8J4XYU5"/>
<gene>
    <name evidence="1" type="ORF">GWK47_015664</name>
</gene>
<accession>A0A8J4XYU5</accession>
<proteinExistence type="predicted"/>
<keyword evidence="2" id="KW-1185">Reference proteome</keyword>
<sequence length="185" mass="20657">MSGLRMRWEAFLRWEVASHFREVVLECKGEVTWQWSQVVSTAPWRISSEQGKPRRRRCSRSRTCGGMDGSWGSGWYAVAAAYQEAEGDDRATVASCCWRDKAYEADFILSRVWERLGRTAVGRAAADFAALVSCFVATKAYMAGNPIEGDFTATCSQSLGQKKSGGKEVNVILWLCVFEGLDRGF</sequence>
<evidence type="ECO:0000313" key="2">
    <source>
        <dbReference type="Proteomes" id="UP000770661"/>
    </source>
</evidence>
<evidence type="ECO:0000313" key="1">
    <source>
        <dbReference type="EMBL" id="KAG0713696.1"/>
    </source>
</evidence>
<reference evidence="1" key="1">
    <citation type="submission" date="2020-07" db="EMBL/GenBank/DDBJ databases">
        <title>The High-quality genome of the commercially important snow crab, Chionoecetes opilio.</title>
        <authorList>
            <person name="Jeong J.-H."/>
            <person name="Ryu S."/>
        </authorList>
    </citation>
    <scope>NUCLEOTIDE SEQUENCE</scope>
    <source>
        <strain evidence="1">MADBK_172401_WGS</strain>
        <tissue evidence="1">Digestive gland</tissue>
    </source>
</reference>
<comment type="caution">
    <text evidence="1">The sequence shown here is derived from an EMBL/GenBank/DDBJ whole genome shotgun (WGS) entry which is preliminary data.</text>
</comment>
<protein>
    <submittedName>
        <fullName evidence="1">Uncharacterized protein</fullName>
    </submittedName>
</protein>